<reference evidence="1" key="1">
    <citation type="submission" date="2019-09" db="EMBL/GenBank/DDBJ databases">
        <authorList>
            <person name="Needham M D."/>
        </authorList>
    </citation>
    <scope>NUCLEOTIDE SEQUENCE</scope>
</reference>
<dbReference type="AlphaFoldDB" id="A0A5E8CJA0"/>
<name>A0A5E8CJA0_9ZZZZ</name>
<evidence type="ECO:0000313" key="1">
    <source>
        <dbReference type="EMBL" id="VVU95483.1"/>
    </source>
</evidence>
<protein>
    <submittedName>
        <fullName evidence="1">Uncharacterized protein</fullName>
    </submittedName>
</protein>
<proteinExistence type="predicted"/>
<dbReference type="EMBL" id="CABVLZ010000004">
    <property type="protein sequence ID" value="VVU95483.1"/>
    <property type="molecule type" value="Genomic_DNA"/>
</dbReference>
<sequence>MNVKFDFNNNTITLKYNNQDLEKTLNVISLNEYTKMASISYLFNEDHKFVFNWLIWMETEQFLSIEEYKKKEDLSNPWKILAKWSFISNPVMGTSQTNNVYKIKYNSNLLPELNTVKLEVIGCSYGDWNTQNATEGYYY</sequence>
<accession>A0A5E8CJA0</accession>
<organism evidence="1">
    <name type="scientific">seawater metagenome</name>
    <dbReference type="NCBI Taxonomy" id="1561972"/>
    <lineage>
        <taxon>unclassified sequences</taxon>
        <taxon>metagenomes</taxon>
        <taxon>ecological metagenomes</taxon>
    </lineage>
</organism>
<gene>
    <name evidence="1" type="ORF">CPAV1605_1234</name>
</gene>